<dbReference type="GO" id="GO:0003677">
    <property type="term" value="F:DNA binding"/>
    <property type="evidence" value="ECO:0007669"/>
    <property type="project" value="UniProtKB-KW"/>
</dbReference>
<dbReference type="GO" id="GO:0003700">
    <property type="term" value="F:DNA-binding transcription factor activity"/>
    <property type="evidence" value="ECO:0007669"/>
    <property type="project" value="InterPro"/>
</dbReference>
<dbReference type="RefSeq" id="WP_203722572.1">
    <property type="nucleotide sequence ID" value="NZ_BOMC01000063.1"/>
</dbReference>
<dbReference type="AlphaFoldDB" id="A0A7W7CQF7"/>
<accession>A0A7W7CQF7</accession>
<evidence type="ECO:0000256" key="1">
    <source>
        <dbReference type="ARBA" id="ARBA00009437"/>
    </source>
</evidence>
<dbReference type="SUPFAM" id="SSF53850">
    <property type="entry name" value="Periplasmic binding protein-like II"/>
    <property type="match status" value="1"/>
</dbReference>
<evidence type="ECO:0000259" key="5">
    <source>
        <dbReference type="PROSITE" id="PS50931"/>
    </source>
</evidence>
<reference evidence="6 7" key="1">
    <citation type="submission" date="2020-08" db="EMBL/GenBank/DDBJ databases">
        <title>Sequencing the genomes of 1000 actinobacteria strains.</title>
        <authorList>
            <person name="Klenk H.-P."/>
        </authorList>
    </citation>
    <scope>NUCLEOTIDE SEQUENCE [LARGE SCALE GENOMIC DNA]</scope>
    <source>
        <strain evidence="6 7">DSM 45518</strain>
    </source>
</reference>
<dbReference type="PRINTS" id="PR00039">
    <property type="entry name" value="HTHLYSR"/>
</dbReference>
<protein>
    <submittedName>
        <fullName evidence="6">DNA-binding transcriptional LysR family regulator</fullName>
    </submittedName>
</protein>
<evidence type="ECO:0000256" key="3">
    <source>
        <dbReference type="ARBA" id="ARBA00023125"/>
    </source>
</evidence>
<dbReference type="FunFam" id="1.10.10.10:FF:000001">
    <property type="entry name" value="LysR family transcriptional regulator"/>
    <property type="match status" value="1"/>
</dbReference>
<dbReference type="InterPro" id="IPR036390">
    <property type="entry name" value="WH_DNA-bd_sf"/>
</dbReference>
<proteinExistence type="inferred from homology"/>
<keyword evidence="7" id="KW-1185">Reference proteome</keyword>
<feature type="domain" description="HTH lysR-type" evidence="5">
    <location>
        <begin position="8"/>
        <end position="65"/>
    </location>
</feature>
<evidence type="ECO:0000256" key="4">
    <source>
        <dbReference type="ARBA" id="ARBA00023163"/>
    </source>
</evidence>
<name>A0A7W7CQF7_9ACTN</name>
<organism evidence="6 7">
    <name type="scientific">Paractinoplanes abujensis</name>
    <dbReference type="NCBI Taxonomy" id="882441"/>
    <lineage>
        <taxon>Bacteria</taxon>
        <taxon>Bacillati</taxon>
        <taxon>Actinomycetota</taxon>
        <taxon>Actinomycetes</taxon>
        <taxon>Micromonosporales</taxon>
        <taxon>Micromonosporaceae</taxon>
        <taxon>Paractinoplanes</taxon>
    </lineage>
</organism>
<dbReference type="GO" id="GO:0032993">
    <property type="term" value="C:protein-DNA complex"/>
    <property type="evidence" value="ECO:0007669"/>
    <property type="project" value="TreeGrafter"/>
</dbReference>
<dbReference type="PANTHER" id="PTHR30346">
    <property type="entry name" value="TRANSCRIPTIONAL DUAL REGULATOR HCAR-RELATED"/>
    <property type="match status" value="1"/>
</dbReference>
<dbReference type="SUPFAM" id="SSF46785">
    <property type="entry name" value="Winged helix' DNA-binding domain"/>
    <property type="match status" value="1"/>
</dbReference>
<evidence type="ECO:0000313" key="7">
    <source>
        <dbReference type="Proteomes" id="UP000542742"/>
    </source>
</evidence>
<evidence type="ECO:0000256" key="2">
    <source>
        <dbReference type="ARBA" id="ARBA00023015"/>
    </source>
</evidence>
<evidence type="ECO:0000313" key="6">
    <source>
        <dbReference type="EMBL" id="MBB4692835.1"/>
    </source>
</evidence>
<comment type="similarity">
    <text evidence="1">Belongs to the LysR transcriptional regulatory family.</text>
</comment>
<keyword evidence="4" id="KW-0804">Transcription</keyword>
<gene>
    <name evidence="6" type="ORF">BKA14_002983</name>
</gene>
<dbReference type="InterPro" id="IPR000847">
    <property type="entry name" value="LysR_HTH_N"/>
</dbReference>
<dbReference type="Gene3D" id="1.10.10.10">
    <property type="entry name" value="Winged helix-like DNA-binding domain superfamily/Winged helix DNA-binding domain"/>
    <property type="match status" value="1"/>
</dbReference>
<dbReference type="Pfam" id="PF03466">
    <property type="entry name" value="LysR_substrate"/>
    <property type="match status" value="1"/>
</dbReference>
<dbReference type="InterPro" id="IPR005119">
    <property type="entry name" value="LysR_subst-bd"/>
</dbReference>
<dbReference type="Pfam" id="PF00126">
    <property type="entry name" value="HTH_1"/>
    <property type="match status" value="1"/>
</dbReference>
<keyword evidence="2" id="KW-0805">Transcription regulation</keyword>
<comment type="caution">
    <text evidence="6">The sequence shown here is derived from an EMBL/GenBank/DDBJ whole genome shotgun (WGS) entry which is preliminary data.</text>
</comment>
<dbReference type="Proteomes" id="UP000542742">
    <property type="component" value="Unassembled WGS sequence"/>
</dbReference>
<sequence>MSVPGSDLDLRLVGYFTVVAREANFGRAAAVLHVAQPSLSRQIQRLEEHLGVRLFDRTPRGSRLTPAGRAFLPRAEALLTAARSAAAAARDAAGPAELTVGYVGDLVVTEAVRGLRRRHPAARIRTRHVGLLDARALTDRRVDALVTRAPLPYPADRLHLADLWAEPRVLVVEQGHRLAGKESVRVGDLAGEPFPLCPSAVPPWNSFDRLEPRPDGAPVLDAPSDYESFEDKLDMVAEGRAVLVLGRSDRRPALRPGLTTVPIEDAAPSRVVLVTRASDANPLIADFHALLR</sequence>
<dbReference type="PANTHER" id="PTHR30346:SF0">
    <property type="entry name" value="HCA OPERON TRANSCRIPTIONAL ACTIVATOR HCAR"/>
    <property type="match status" value="1"/>
</dbReference>
<dbReference type="PROSITE" id="PS50931">
    <property type="entry name" value="HTH_LYSR"/>
    <property type="match status" value="1"/>
</dbReference>
<dbReference type="Gene3D" id="3.40.190.10">
    <property type="entry name" value="Periplasmic binding protein-like II"/>
    <property type="match status" value="2"/>
</dbReference>
<dbReference type="InterPro" id="IPR036388">
    <property type="entry name" value="WH-like_DNA-bd_sf"/>
</dbReference>
<keyword evidence="3 6" id="KW-0238">DNA-binding</keyword>
<dbReference type="EMBL" id="JACHMF010000001">
    <property type="protein sequence ID" value="MBB4692835.1"/>
    <property type="molecule type" value="Genomic_DNA"/>
</dbReference>